<dbReference type="PIRSF" id="PIRSF009264">
    <property type="entry name" value="TagBP_ald_AgaZ"/>
    <property type="match status" value="1"/>
</dbReference>
<dbReference type="InterPro" id="IPR050303">
    <property type="entry name" value="GatZ_KbaZ_carbometab"/>
</dbReference>
<dbReference type="GO" id="GO:0005886">
    <property type="term" value="C:plasma membrane"/>
    <property type="evidence" value="ECO:0007669"/>
    <property type="project" value="TreeGrafter"/>
</dbReference>
<dbReference type="AlphaFoldDB" id="A0A1Y5T1F3"/>
<dbReference type="InterPro" id="IPR012062">
    <property type="entry name" value="GatZ/KbaZ-like"/>
</dbReference>
<protein>
    <submittedName>
        <fullName evidence="2">D-tagatose-1,6-bisphosphate aldolase subunit KbaZ</fullName>
    </submittedName>
</protein>
<dbReference type="EMBL" id="FWFZ01000009">
    <property type="protein sequence ID" value="SLN49974.1"/>
    <property type="molecule type" value="Genomic_DNA"/>
</dbReference>
<accession>A0A1Y5T1F3</accession>
<dbReference type="SUPFAM" id="SSF51569">
    <property type="entry name" value="Aldolase"/>
    <property type="match status" value="1"/>
</dbReference>
<dbReference type="Gene3D" id="1.10.400.20">
    <property type="entry name" value="putative tagatose 6-phosphate kinase domain like"/>
    <property type="match status" value="1"/>
</dbReference>
<dbReference type="GO" id="GO:0009401">
    <property type="term" value="P:phosphoenolpyruvate-dependent sugar phosphotransferase system"/>
    <property type="evidence" value="ECO:0007669"/>
    <property type="project" value="TreeGrafter"/>
</dbReference>
<dbReference type="InterPro" id="IPR013785">
    <property type="entry name" value="Aldolase_TIM"/>
</dbReference>
<comment type="pathway">
    <text evidence="1">Carbohydrate metabolism.</text>
</comment>
<sequence length="436" mass="46187">MPAGHAARPMPPGSRPMAELARDIAARNRAGEPVALTSVCSAHAEVLTICLAHAARAGVPLAIEATSNQVNHQGGYTGQSPADFATAARAMAEAAGARIVLGGDHLGPQAWRAQPAAEAMAEARAMVAAYAAAGFTKIHLDCSEGCAGEPAQLPDAVTAERSADLARVARDHAPDPEALLFVIGTEVPPPGGARLDEDGDIPATTPESAAATLAAHRAAFEQAGLADLLPRIAGLVVQPGVEFSPMAVHHLPRDRDPGLRAALAGWPGVTLEAHSTDYQRPEAYARLAELGFGFHKVGPALTFAWRQAVYGLDLLRTMLGQTPEETLPGLMERLMLDDPRHWSGHYHGQPRDRRIARHFGLADRIRYYWPAQPAQRAVARLRADLADMPLPAPMLAQVFCDETIARAEALGGLSPDTLIAAEVDRALAPYLQVAPR</sequence>
<dbReference type="Gene3D" id="3.20.20.70">
    <property type="entry name" value="Aldolase class I"/>
    <property type="match status" value="1"/>
</dbReference>
<name>A0A1Y5T1F3_9RHOB</name>
<reference evidence="2 3" key="1">
    <citation type="submission" date="2017-03" db="EMBL/GenBank/DDBJ databases">
        <authorList>
            <person name="Afonso C.L."/>
            <person name="Miller P.J."/>
            <person name="Scott M.A."/>
            <person name="Spackman E."/>
            <person name="Goraichik I."/>
            <person name="Dimitrov K.M."/>
            <person name="Suarez D.L."/>
            <person name="Swayne D.E."/>
        </authorList>
    </citation>
    <scope>NUCLEOTIDE SEQUENCE [LARGE SCALE GENOMIC DNA]</scope>
    <source>
        <strain evidence="2 3">CECT 7023</strain>
    </source>
</reference>
<evidence type="ECO:0000313" key="2">
    <source>
        <dbReference type="EMBL" id="SLN49974.1"/>
    </source>
</evidence>
<proteinExistence type="predicted"/>
<keyword evidence="3" id="KW-1185">Reference proteome</keyword>
<organism evidence="2 3">
    <name type="scientific">Roseisalinus antarcticus</name>
    <dbReference type="NCBI Taxonomy" id="254357"/>
    <lineage>
        <taxon>Bacteria</taxon>
        <taxon>Pseudomonadati</taxon>
        <taxon>Pseudomonadota</taxon>
        <taxon>Alphaproteobacteria</taxon>
        <taxon>Rhodobacterales</taxon>
        <taxon>Roseobacteraceae</taxon>
        <taxon>Roseisalinus</taxon>
    </lineage>
</organism>
<dbReference type="Pfam" id="PF08013">
    <property type="entry name" value="GatZ_KbaZ-like"/>
    <property type="match status" value="1"/>
</dbReference>
<evidence type="ECO:0000256" key="1">
    <source>
        <dbReference type="ARBA" id="ARBA00005007"/>
    </source>
</evidence>
<dbReference type="GO" id="GO:0005975">
    <property type="term" value="P:carbohydrate metabolic process"/>
    <property type="evidence" value="ECO:0007669"/>
    <property type="project" value="InterPro"/>
</dbReference>
<dbReference type="PANTHER" id="PTHR32502:SF2">
    <property type="entry name" value="D-TAGATOSE-1,6-BISPHOSPHATE ALDOLASE SUBUNIT KBAZ"/>
    <property type="match status" value="1"/>
</dbReference>
<dbReference type="Proteomes" id="UP000193900">
    <property type="component" value="Unassembled WGS sequence"/>
</dbReference>
<gene>
    <name evidence="2" type="primary">kbaZ</name>
    <name evidence="2" type="ORF">ROA7023_02155</name>
</gene>
<evidence type="ECO:0000313" key="3">
    <source>
        <dbReference type="Proteomes" id="UP000193900"/>
    </source>
</evidence>
<dbReference type="PANTHER" id="PTHR32502">
    <property type="entry name" value="N-ACETYLGALACTOSAMINE PERMEASE II COMPONENT-RELATED"/>
    <property type="match status" value="1"/>
</dbReference>